<dbReference type="Proteomes" id="UP000218272">
    <property type="component" value="Chromosome SCLO_1"/>
</dbReference>
<dbReference type="GO" id="GO:0005886">
    <property type="term" value="C:plasma membrane"/>
    <property type="evidence" value="ECO:0007669"/>
    <property type="project" value="UniProtKB-SubCell"/>
</dbReference>
<evidence type="ECO:0000313" key="9">
    <source>
        <dbReference type="Proteomes" id="UP000218272"/>
    </source>
</evidence>
<dbReference type="CDD" id="cd17324">
    <property type="entry name" value="MFS_NepI_like"/>
    <property type="match status" value="1"/>
</dbReference>
<feature type="transmembrane region" description="Helical" evidence="6">
    <location>
        <begin position="257"/>
        <end position="275"/>
    </location>
</feature>
<dbReference type="SUPFAM" id="SSF103473">
    <property type="entry name" value="MFS general substrate transporter"/>
    <property type="match status" value="1"/>
</dbReference>
<dbReference type="PROSITE" id="PS50850">
    <property type="entry name" value="MFS"/>
    <property type="match status" value="1"/>
</dbReference>
<dbReference type="InterPro" id="IPR050189">
    <property type="entry name" value="MFS_Efflux_Transporters"/>
</dbReference>
<feature type="domain" description="Major facilitator superfamily (MFS) profile" evidence="7">
    <location>
        <begin position="1"/>
        <end position="370"/>
    </location>
</feature>
<dbReference type="GO" id="GO:0022857">
    <property type="term" value="F:transmembrane transporter activity"/>
    <property type="evidence" value="ECO:0007669"/>
    <property type="project" value="InterPro"/>
</dbReference>
<dbReference type="EMBL" id="AP017655">
    <property type="protein sequence ID" value="BAV64442.1"/>
    <property type="molecule type" value="Genomic_DNA"/>
</dbReference>
<keyword evidence="4 6" id="KW-1133">Transmembrane helix</keyword>
<dbReference type="InterPro" id="IPR011701">
    <property type="entry name" value="MFS"/>
</dbReference>
<evidence type="ECO:0000256" key="4">
    <source>
        <dbReference type="ARBA" id="ARBA00022989"/>
    </source>
</evidence>
<evidence type="ECO:0000259" key="7">
    <source>
        <dbReference type="PROSITE" id="PS50850"/>
    </source>
</evidence>
<reference evidence="8 9" key="1">
    <citation type="submission" date="2016-10" db="EMBL/GenBank/DDBJ databases">
        <title>Complete Genome Sequence of the Nonylphenol-Degrading Bacterium Sphingobium cloacae JCM 10874T.</title>
        <authorList>
            <person name="Ootsuka M."/>
            <person name="Nishizawa T."/>
            <person name="Ohta H."/>
        </authorList>
    </citation>
    <scope>NUCLEOTIDE SEQUENCE [LARGE SCALE GENOMIC DNA]</scope>
    <source>
        <strain evidence="8 9">JCM 10874</strain>
    </source>
</reference>
<evidence type="ECO:0000256" key="2">
    <source>
        <dbReference type="ARBA" id="ARBA00022475"/>
    </source>
</evidence>
<sequence>MGAFAIGLGSFVVIGALDEIARALAVTPRAAGWIISAYALCYAVSAPISALLFARANRRTLLILALSMFTLGNLVCILADNLATLITGHIVFALGAAMFTPTAASLATELMGPGRKGLALSFVYGGMTVSQAAGVPITTWIAQTSGWRYAFVIVLGFGLLAVSLLLSQAPKPQAPTAPGPRWRLPSTIPWPIVGLLATSFLIVVSDFTVYSYVSVILSDTWLGAMKVLPLVLLAFGVGAIIGNVATGLLTDRIGPTIVLLGAVAVQTLLLILMILCRHQGAVALAIGFGWGVASYMYLVPIQHRLLSRAPDAQPLVLAMNGSLVQGGVAVGAAVGGAAMESGGMSLLAWVAALIALAAFLTAAAFVRKRADE</sequence>
<keyword evidence="5 6" id="KW-0472">Membrane</keyword>
<protein>
    <submittedName>
        <fullName evidence="8">MFS transporter</fullName>
    </submittedName>
</protein>
<dbReference type="InterPro" id="IPR020846">
    <property type="entry name" value="MFS_dom"/>
</dbReference>
<feature type="transmembrane region" description="Helical" evidence="6">
    <location>
        <begin position="346"/>
        <end position="366"/>
    </location>
</feature>
<keyword evidence="2" id="KW-1003">Cell membrane</keyword>
<comment type="subcellular location">
    <subcellularLocation>
        <location evidence="1">Cell membrane</location>
        <topology evidence="1">Multi-pass membrane protein</topology>
    </subcellularLocation>
</comment>
<organism evidence="8 9">
    <name type="scientific">Sphingobium cloacae</name>
    <dbReference type="NCBI Taxonomy" id="120107"/>
    <lineage>
        <taxon>Bacteria</taxon>
        <taxon>Pseudomonadati</taxon>
        <taxon>Pseudomonadota</taxon>
        <taxon>Alphaproteobacteria</taxon>
        <taxon>Sphingomonadales</taxon>
        <taxon>Sphingomonadaceae</taxon>
        <taxon>Sphingobium</taxon>
    </lineage>
</organism>
<feature type="transmembrane region" description="Helical" evidence="6">
    <location>
        <begin position="86"/>
        <end position="106"/>
    </location>
</feature>
<evidence type="ECO:0000256" key="1">
    <source>
        <dbReference type="ARBA" id="ARBA00004651"/>
    </source>
</evidence>
<dbReference type="AlphaFoldDB" id="A0A1E1F1V2"/>
<feature type="transmembrane region" description="Helical" evidence="6">
    <location>
        <begin position="188"/>
        <end position="210"/>
    </location>
</feature>
<dbReference type="InterPro" id="IPR036259">
    <property type="entry name" value="MFS_trans_sf"/>
</dbReference>
<feature type="transmembrane region" description="Helical" evidence="6">
    <location>
        <begin position="61"/>
        <end position="80"/>
    </location>
</feature>
<feature type="transmembrane region" description="Helical" evidence="6">
    <location>
        <begin position="118"/>
        <end position="141"/>
    </location>
</feature>
<feature type="transmembrane region" description="Helical" evidence="6">
    <location>
        <begin position="147"/>
        <end position="167"/>
    </location>
</feature>
<evidence type="ECO:0000256" key="3">
    <source>
        <dbReference type="ARBA" id="ARBA00022692"/>
    </source>
</evidence>
<name>A0A1E1F1V2_9SPHN</name>
<evidence type="ECO:0000256" key="6">
    <source>
        <dbReference type="SAM" id="Phobius"/>
    </source>
</evidence>
<feature type="transmembrane region" description="Helical" evidence="6">
    <location>
        <begin position="33"/>
        <end position="54"/>
    </location>
</feature>
<evidence type="ECO:0000256" key="5">
    <source>
        <dbReference type="ARBA" id="ARBA00023136"/>
    </source>
</evidence>
<evidence type="ECO:0000313" key="8">
    <source>
        <dbReference type="EMBL" id="BAV64442.1"/>
    </source>
</evidence>
<feature type="transmembrane region" description="Helical" evidence="6">
    <location>
        <begin position="281"/>
        <end position="300"/>
    </location>
</feature>
<gene>
    <name evidence="8" type="ORF">SCLO_1014020</name>
</gene>
<dbReference type="PANTHER" id="PTHR43124">
    <property type="entry name" value="PURINE EFFLUX PUMP PBUE"/>
    <property type="match status" value="1"/>
</dbReference>
<dbReference type="Pfam" id="PF07690">
    <property type="entry name" value="MFS_1"/>
    <property type="match status" value="1"/>
</dbReference>
<dbReference type="Gene3D" id="1.20.1250.20">
    <property type="entry name" value="MFS general substrate transporter like domains"/>
    <property type="match status" value="2"/>
</dbReference>
<dbReference type="KEGG" id="sclo:SCLO_1014020"/>
<keyword evidence="9" id="KW-1185">Reference proteome</keyword>
<keyword evidence="3 6" id="KW-0812">Transmembrane</keyword>
<proteinExistence type="predicted"/>
<accession>A0A1E1F1V2</accession>
<feature type="transmembrane region" description="Helical" evidence="6">
    <location>
        <begin position="312"/>
        <end position="334"/>
    </location>
</feature>
<feature type="transmembrane region" description="Helical" evidence="6">
    <location>
        <begin position="230"/>
        <end position="250"/>
    </location>
</feature>
<dbReference type="PANTHER" id="PTHR43124:SF10">
    <property type="entry name" value="PURINE EFFLUX PUMP PBUE"/>
    <property type="match status" value="1"/>
</dbReference>